<dbReference type="EMBL" id="KL584876">
    <property type="protein sequence ID" value="KEQ57685.1"/>
    <property type="molecule type" value="Genomic_DNA"/>
</dbReference>
<keyword evidence="3" id="KW-1185">Reference proteome</keyword>
<accession>A0A074VAN0</accession>
<protein>
    <submittedName>
        <fullName evidence="2">Uncharacterized protein</fullName>
    </submittedName>
</protein>
<dbReference type="GeneID" id="63918877"/>
<name>A0A074VAN0_AURM1</name>
<dbReference type="AlphaFoldDB" id="A0A074VAN0"/>
<feature type="region of interest" description="Disordered" evidence="1">
    <location>
        <begin position="27"/>
        <end position="73"/>
    </location>
</feature>
<dbReference type="HOGENOM" id="CLU_1885369_0_0_1"/>
<dbReference type="RefSeq" id="XP_040874709.1">
    <property type="nucleotide sequence ID" value="XM_041025504.1"/>
</dbReference>
<evidence type="ECO:0000313" key="3">
    <source>
        <dbReference type="Proteomes" id="UP000030672"/>
    </source>
</evidence>
<proteinExistence type="predicted"/>
<gene>
    <name evidence="2" type="ORF">M437DRAFT_70607</name>
</gene>
<feature type="region of interest" description="Disordered" evidence="1">
    <location>
        <begin position="85"/>
        <end position="135"/>
    </location>
</feature>
<dbReference type="Proteomes" id="UP000030672">
    <property type="component" value="Unassembled WGS sequence"/>
</dbReference>
<evidence type="ECO:0000313" key="2">
    <source>
        <dbReference type="EMBL" id="KEQ57685.1"/>
    </source>
</evidence>
<evidence type="ECO:0000256" key="1">
    <source>
        <dbReference type="SAM" id="MobiDB-lite"/>
    </source>
</evidence>
<sequence length="135" mass="14967">MVVDGCYATKLVLQPTLSRRAFPEVPGKYQCGQPGSRADRKDLRQRAVRTRSSSTGVEGSHVAGRVRSPSPHGQDAIVVISHTSKESGHRIKKFEKKSERRKLDGAVAGAKQRKTTFLEESVDDVHTSGEYVHRR</sequence>
<reference evidence="2 3" key="1">
    <citation type="journal article" date="2014" name="BMC Genomics">
        <title>Genome sequencing of four Aureobasidium pullulans varieties: biotechnological potential, stress tolerance, and description of new species.</title>
        <authorList>
            <person name="Gostin Ar C."/>
            <person name="Ohm R.A."/>
            <person name="Kogej T."/>
            <person name="Sonjak S."/>
            <person name="Turk M."/>
            <person name="Zajc J."/>
            <person name="Zalar P."/>
            <person name="Grube M."/>
            <person name="Sun H."/>
            <person name="Han J."/>
            <person name="Sharma A."/>
            <person name="Chiniquy J."/>
            <person name="Ngan C.Y."/>
            <person name="Lipzen A."/>
            <person name="Barry K."/>
            <person name="Grigoriev I.V."/>
            <person name="Gunde-Cimerman N."/>
        </authorList>
    </citation>
    <scope>NUCLEOTIDE SEQUENCE [LARGE SCALE GENOMIC DNA]</scope>
    <source>
        <strain evidence="2 3">CBS 110374</strain>
    </source>
</reference>
<organism evidence="2 3">
    <name type="scientific">Aureobasidium melanogenum (strain CBS 110374)</name>
    <name type="common">Aureobasidium pullulans var. melanogenum</name>
    <dbReference type="NCBI Taxonomy" id="1043003"/>
    <lineage>
        <taxon>Eukaryota</taxon>
        <taxon>Fungi</taxon>
        <taxon>Dikarya</taxon>
        <taxon>Ascomycota</taxon>
        <taxon>Pezizomycotina</taxon>
        <taxon>Dothideomycetes</taxon>
        <taxon>Dothideomycetidae</taxon>
        <taxon>Dothideales</taxon>
        <taxon>Saccotheciaceae</taxon>
        <taxon>Aureobasidium</taxon>
    </lineage>
</organism>